<name>A0A1I4UGG9_9PROT</name>
<keyword evidence="3" id="KW-1185">Reference proteome</keyword>
<feature type="transmembrane region" description="Helical" evidence="1">
    <location>
        <begin position="96"/>
        <end position="117"/>
    </location>
</feature>
<keyword evidence="1" id="KW-1133">Transmembrane helix</keyword>
<dbReference type="Proteomes" id="UP000199561">
    <property type="component" value="Unassembled WGS sequence"/>
</dbReference>
<proteinExistence type="predicted"/>
<evidence type="ECO:0000313" key="3">
    <source>
        <dbReference type="Proteomes" id="UP000199561"/>
    </source>
</evidence>
<sequence length="265" mass="30315">MLAFLILPVLVSGFIVCNYNPNFYYKIHRYQGQYLYFISACLGVASLLAFSVIAFIAHKFFPSTIYIFNWEITISIAILLESLILEVQDEKAKANLIAFAWIVVISLGTILIAYFWSVCSRIRLHIKAGTLEKSKILLMSKVLSDNPMDKLFFESYLYSRPLLLSLNSRKVYVGTINSLGELNESSGMDQEISLIPIMSGYRNEDTLEVHFTTYYEVIATDLNIVIRQDQILSASWFDFDIYKKLNPRKISSISSIWTTLCDKKG</sequence>
<feature type="transmembrane region" description="Helical" evidence="1">
    <location>
        <begin position="33"/>
        <end position="57"/>
    </location>
</feature>
<organism evidence="2 3">
    <name type="scientific">Nitrosomonas nitrosa</name>
    <dbReference type="NCBI Taxonomy" id="52442"/>
    <lineage>
        <taxon>Bacteria</taxon>
        <taxon>Pseudomonadati</taxon>
        <taxon>Pseudomonadota</taxon>
        <taxon>Betaproteobacteria</taxon>
        <taxon>Nitrosomonadales</taxon>
        <taxon>Nitrosomonadaceae</taxon>
        <taxon>Nitrosomonas</taxon>
    </lineage>
</organism>
<dbReference type="EMBL" id="FOUF01000045">
    <property type="protein sequence ID" value="SFM88036.1"/>
    <property type="molecule type" value="Genomic_DNA"/>
</dbReference>
<dbReference type="RefSeq" id="WP_090672395.1">
    <property type="nucleotide sequence ID" value="NZ_FOUF01000045.1"/>
</dbReference>
<evidence type="ECO:0000256" key="1">
    <source>
        <dbReference type="SAM" id="Phobius"/>
    </source>
</evidence>
<reference evidence="2 3" key="1">
    <citation type="submission" date="2016-10" db="EMBL/GenBank/DDBJ databases">
        <authorList>
            <person name="de Groot N.N."/>
        </authorList>
    </citation>
    <scope>NUCLEOTIDE SEQUENCE [LARGE SCALE GENOMIC DNA]</scope>
    <source>
        <strain evidence="2 3">Nm146</strain>
    </source>
</reference>
<gene>
    <name evidence="2" type="ORF">SAMN05421880_1454</name>
</gene>
<dbReference type="AlphaFoldDB" id="A0A1I4UGG9"/>
<accession>A0A1I4UGG9</accession>
<keyword evidence="1" id="KW-0812">Transmembrane</keyword>
<protein>
    <submittedName>
        <fullName evidence="2">Uncharacterized protein</fullName>
    </submittedName>
</protein>
<evidence type="ECO:0000313" key="2">
    <source>
        <dbReference type="EMBL" id="SFM88036.1"/>
    </source>
</evidence>
<keyword evidence="1" id="KW-0472">Membrane</keyword>
<feature type="transmembrane region" description="Helical" evidence="1">
    <location>
        <begin position="64"/>
        <end position="84"/>
    </location>
</feature>